<gene>
    <name evidence="1" type="ORF">B0H16DRAFT_1721226</name>
</gene>
<dbReference type="AlphaFoldDB" id="A0AAD7J6Z3"/>
<comment type="caution">
    <text evidence="1">The sequence shown here is derived from an EMBL/GenBank/DDBJ whole genome shotgun (WGS) entry which is preliminary data.</text>
</comment>
<keyword evidence="2" id="KW-1185">Reference proteome</keyword>
<organism evidence="1 2">
    <name type="scientific">Mycena metata</name>
    <dbReference type="NCBI Taxonomy" id="1033252"/>
    <lineage>
        <taxon>Eukaryota</taxon>
        <taxon>Fungi</taxon>
        <taxon>Dikarya</taxon>
        <taxon>Basidiomycota</taxon>
        <taxon>Agaricomycotina</taxon>
        <taxon>Agaricomycetes</taxon>
        <taxon>Agaricomycetidae</taxon>
        <taxon>Agaricales</taxon>
        <taxon>Marasmiineae</taxon>
        <taxon>Mycenaceae</taxon>
        <taxon>Mycena</taxon>
    </lineage>
</organism>
<proteinExistence type="predicted"/>
<dbReference type="EMBL" id="JARKIB010000044">
    <property type="protein sequence ID" value="KAJ7757488.1"/>
    <property type="molecule type" value="Genomic_DNA"/>
</dbReference>
<evidence type="ECO:0008006" key="3">
    <source>
        <dbReference type="Google" id="ProtNLM"/>
    </source>
</evidence>
<sequence length="366" mass="40871">MLVKFKQRLHSRRSTAQKSAPVLSGIAFIPSEILGGEIFPLVVDEDKLWHRALLALASVCTQWRNIVHSTPFLWNQPIRINTLQLFSVGRFRRKRIAKKYFEALRMCLTRSAPLPVSICINSPTLIRDRKDFARAVDLISDAAARMEFLRVSSSLHMDDVGVCILRALERLPKGSLNALTEIDFLLLGTALHPTVSFSLMNAPRLRRVKLSAGPDPLNLISIPWLQLTQLTLAAPPLGCLAVLARCSNLVSAVLRYMYPSLPDNTASTIATLLRLTSLSLTISSALIQAVGNLDLPALTTLSFTYRRTGMIWPQLEVFRRLPLHNIQCLSFELNGEEVLNSATLCTLLRCTPSVTEFTLELILLHR</sequence>
<name>A0AAD7J6Z3_9AGAR</name>
<reference evidence="1" key="1">
    <citation type="submission" date="2023-03" db="EMBL/GenBank/DDBJ databases">
        <title>Massive genome expansion in bonnet fungi (Mycena s.s.) driven by repeated elements and novel gene families across ecological guilds.</title>
        <authorList>
            <consortium name="Lawrence Berkeley National Laboratory"/>
            <person name="Harder C.B."/>
            <person name="Miyauchi S."/>
            <person name="Viragh M."/>
            <person name="Kuo A."/>
            <person name="Thoen E."/>
            <person name="Andreopoulos B."/>
            <person name="Lu D."/>
            <person name="Skrede I."/>
            <person name="Drula E."/>
            <person name="Henrissat B."/>
            <person name="Morin E."/>
            <person name="Kohler A."/>
            <person name="Barry K."/>
            <person name="LaButti K."/>
            <person name="Morin E."/>
            <person name="Salamov A."/>
            <person name="Lipzen A."/>
            <person name="Mereny Z."/>
            <person name="Hegedus B."/>
            <person name="Baldrian P."/>
            <person name="Stursova M."/>
            <person name="Weitz H."/>
            <person name="Taylor A."/>
            <person name="Grigoriev I.V."/>
            <person name="Nagy L.G."/>
            <person name="Martin F."/>
            <person name="Kauserud H."/>
        </authorList>
    </citation>
    <scope>NUCLEOTIDE SEQUENCE</scope>
    <source>
        <strain evidence="1">CBHHK182m</strain>
    </source>
</reference>
<protein>
    <recommendedName>
        <fullName evidence="3">F-box domain-containing protein</fullName>
    </recommendedName>
</protein>
<accession>A0AAD7J6Z3</accession>
<evidence type="ECO:0000313" key="1">
    <source>
        <dbReference type="EMBL" id="KAJ7757488.1"/>
    </source>
</evidence>
<dbReference type="Proteomes" id="UP001215598">
    <property type="component" value="Unassembled WGS sequence"/>
</dbReference>
<evidence type="ECO:0000313" key="2">
    <source>
        <dbReference type="Proteomes" id="UP001215598"/>
    </source>
</evidence>